<name>S7RS66_GLOTA</name>
<dbReference type="HOGENOM" id="CLU_002458_2_0_1"/>
<dbReference type="InterPro" id="IPR003864">
    <property type="entry name" value="CSC1/OSCA1-like_7TM"/>
</dbReference>
<dbReference type="InterPro" id="IPR027815">
    <property type="entry name" value="CSC1/OSCA1-like_cyt"/>
</dbReference>
<dbReference type="OrthoDB" id="1076608at2759"/>
<protein>
    <submittedName>
        <fullName evidence="13">DUF221-domain-containing protein</fullName>
    </submittedName>
</protein>
<evidence type="ECO:0000259" key="11">
    <source>
        <dbReference type="Pfam" id="PF13967"/>
    </source>
</evidence>
<feature type="transmembrane region" description="Helical" evidence="8">
    <location>
        <begin position="6"/>
        <end position="31"/>
    </location>
</feature>
<keyword evidence="6 8" id="KW-0472">Membrane</keyword>
<keyword evidence="3" id="KW-0813">Transport</keyword>
<dbReference type="Proteomes" id="UP000030669">
    <property type="component" value="Unassembled WGS sequence"/>
</dbReference>
<evidence type="ECO:0000259" key="10">
    <source>
        <dbReference type="Pfam" id="PF12621"/>
    </source>
</evidence>
<dbReference type="Pfam" id="PF02714">
    <property type="entry name" value="RSN1_7TM"/>
    <property type="match status" value="1"/>
</dbReference>
<feature type="transmembrane region" description="Helical" evidence="8">
    <location>
        <begin position="141"/>
        <end position="159"/>
    </location>
</feature>
<evidence type="ECO:0000259" key="9">
    <source>
        <dbReference type="Pfam" id="PF02714"/>
    </source>
</evidence>
<dbReference type="KEGG" id="gtr:GLOTRDRAFT_39246"/>
<feature type="domain" description="10TM putative phosphate transporter extracellular tail" evidence="10">
    <location>
        <begin position="793"/>
        <end position="860"/>
    </location>
</feature>
<dbReference type="Pfam" id="PF12621">
    <property type="entry name" value="PHM7_ext"/>
    <property type="match status" value="1"/>
</dbReference>
<feature type="domain" description="CSC1/OSCA1-like cytosolic" evidence="12">
    <location>
        <begin position="186"/>
        <end position="413"/>
    </location>
</feature>
<evidence type="ECO:0000259" key="12">
    <source>
        <dbReference type="Pfam" id="PF14703"/>
    </source>
</evidence>
<dbReference type="PANTHER" id="PTHR13018">
    <property type="entry name" value="PROBABLE MEMBRANE PROTEIN DUF221-RELATED"/>
    <property type="match status" value="1"/>
</dbReference>
<feature type="transmembrane region" description="Helical" evidence="8">
    <location>
        <begin position="97"/>
        <end position="115"/>
    </location>
</feature>
<evidence type="ECO:0000256" key="3">
    <source>
        <dbReference type="ARBA" id="ARBA00022448"/>
    </source>
</evidence>
<dbReference type="GO" id="GO:0005886">
    <property type="term" value="C:plasma membrane"/>
    <property type="evidence" value="ECO:0007669"/>
    <property type="project" value="TreeGrafter"/>
</dbReference>
<dbReference type="AlphaFoldDB" id="S7RS66"/>
<dbReference type="Pfam" id="PF14703">
    <property type="entry name" value="PHM7_cyt"/>
    <property type="match status" value="1"/>
</dbReference>
<comment type="similarity">
    <text evidence="2">Belongs to the CSC1 (TC 1.A.17) family.</text>
</comment>
<sequence length="866" mass="95641">SAKTDSTSAFVTALVFNAAVFSAEILAFSLLRPRFKQIYESRSQDALPSSSKRAAALSRTFYSWPLALYKADYRDILRVNGLDAYFFVHYLRMMVRILLPIWFFSWVILLPVTSVNSQVAKHSGLDRFVFGNVAPDRQSRYWAHLVLAWLFTGWVLYNIRKELRYYVKMRHCHLADKAYASSAQAKTLLITGVPEDHLSEKCLTDLLSHFPGGVRKVWLNRDLKDLPDKFDSLLKAYATLESAETSLIRTAMKLRIKALKIEGKQSKGRSRSMSEDTAVDPIRANADAEAGLDLAEKLVPKNKRPTHRLGPNFLPFSVPFVGKTVDSIDWARDEIVQLTADIEKGRSMVLHDHSDSHIDKTSAMAYPPLNSVFVLFETQVAAHLAKAALLHHQPYAMAERHLDICKEDVIWNNLGMNPYSKSVRTAVSWAATAGLILFWAIPVAFVGAVSNIHSLCATASWLAWICRLPSVVVGIIQGILPPALLAVLSLLLPVVLRLLARFEGIPTYTGVELSLMTRYFWYQVVNSFLIVTLSSGIIAALPGLINNPGSIPSVLAENLPSASNFFITYILLQGLSGTASGFLQASTLVLYYVKLFVLGSTPRSIYNIKYGRGSLSWGTTFPGMTLFVVVAMAYMIISPIINGFACAAFCLFYFLYKYLLLWVFEQPREGETGGLFFPKALQHILVGLYIQQVALAALFFLAQNAQHKQSSIGEGVLMIILIVVTAFFHYTLNRSHAPLLEALPLTLAQPASHPRQQTGGTGTANQDDNATLRVDEVGSTSETMAEGESPGRVSEKDNDLHAFDHPALVDAPRVVWMPKDPLGLGDAEVEANNKRGIQASVAGTEVDEKGGVDVSSPPPDCEDCHV</sequence>
<feature type="domain" description="CSC1/OSCA1-like N-terminal transmembrane" evidence="11">
    <location>
        <begin position="9"/>
        <end position="162"/>
    </location>
</feature>
<dbReference type="InterPro" id="IPR032880">
    <property type="entry name" value="CSC1/OSCA1-like_N"/>
</dbReference>
<feature type="transmembrane region" description="Helical" evidence="8">
    <location>
        <begin position="566"/>
        <end position="593"/>
    </location>
</feature>
<dbReference type="PANTHER" id="PTHR13018:SF143">
    <property type="entry name" value="CSC1_OSCA1-LIKE 7TM REGION DOMAIN-CONTAINING PROTEIN"/>
    <property type="match status" value="1"/>
</dbReference>
<keyword evidence="14" id="KW-1185">Reference proteome</keyword>
<feature type="transmembrane region" description="Helical" evidence="8">
    <location>
        <begin position="426"/>
        <end position="446"/>
    </location>
</feature>
<evidence type="ECO:0000256" key="6">
    <source>
        <dbReference type="ARBA" id="ARBA00023136"/>
    </source>
</evidence>
<feature type="region of interest" description="Disordered" evidence="7">
    <location>
        <begin position="842"/>
        <end position="866"/>
    </location>
</feature>
<evidence type="ECO:0000313" key="13">
    <source>
        <dbReference type="EMBL" id="EPQ57465.1"/>
    </source>
</evidence>
<dbReference type="GO" id="GO:0005227">
    <property type="term" value="F:calcium-activated cation channel activity"/>
    <property type="evidence" value="ECO:0007669"/>
    <property type="project" value="InterPro"/>
</dbReference>
<evidence type="ECO:0000313" key="14">
    <source>
        <dbReference type="Proteomes" id="UP000030669"/>
    </source>
</evidence>
<dbReference type="InterPro" id="IPR022257">
    <property type="entry name" value="PHM7_ext"/>
</dbReference>
<feature type="non-terminal residue" evidence="13">
    <location>
        <position position="1"/>
    </location>
</feature>
<keyword evidence="5 8" id="KW-1133">Transmembrane helix</keyword>
<gene>
    <name evidence="13" type="ORF">GLOTRDRAFT_39246</name>
</gene>
<feature type="transmembrane region" description="Helical" evidence="8">
    <location>
        <begin position="714"/>
        <end position="732"/>
    </location>
</feature>
<dbReference type="OMA" id="NWACVAL"/>
<feature type="domain" description="CSC1/OSCA1-like 7TM region" evidence="9">
    <location>
        <begin position="424"/>
        <end position="699"/>
    </location>
</feature>
<evidence type="ECO:0000256" key="5">
    <source>
        <dbReference type="ARBA" id="ARBA00022989"/>
    </source>
</evidence>
<evidence type="ECO:0000256" key="4">
    <source>
        <dbReference type="ARBA" id="ARBA00022692"/>
    </source>
</evidence>
<evidence type="ECO:0000256" key="8">
    <source>
        <dbReference type="SAM" id="Phobius"/>
    </source>
</evidence>
<proteinExistence type="inferred from homology"/>
<feature type="region of interest" description="Disordered" evidence="7">
    <location>
        <begin position="750"/>
        <end position="798"/>
    </location>
</feature>
<reference evidence="13 14" key="1">
    <citation type="journal article" date="2012" name="Science">
        <title>The Paleozoic origin of enzymatic lignin decomposition reconstructed from 31 fungal genomes.</title>
        <authorList>
            <person name="Floudas D."/>
            <person name="Binder M."/>
            <person name="Riley R."/>
            <person name="Barry K."/>
            <person name="Blanchette R.A."/>
            <person name="Henrissat B."/>
            <person name="Martinez A.T."/>
            <person name="Otillar R."/>
            <person name="Spatafora J.W."/>
            <person name="Yadav J.S."/>
            <person name="Aerts A."/>
            <person name="Benoit I."/>
            <person name="Boyd A."/>
            <person name="Carlson A."/>
            <person name="Copeland A."/>
            <person name="Coutinho P.M."/>
            <person name="de Vries R.P."/>
            <person name="Ferreira P."/>
            <person name="Findley K."/>
            <person name="Foster B."/>
            <person name="Gaskell J."/>
            <person name="Glotzer D."/>
            <person name="Gorecki P."/>
            <person name="Heitman J."/>
            <person name="Hesse C."/>
            <person name="Hori C."/>
            <person name="Igarashi K."/>
            <person name="Jurgens J.A."/>
            <person name="Kallen N."/>
            <person name="Kersten P."/>
            <person name="Kohler A."/>
            <person name="Kuees U."/>
            <person name="Kumar T.K.A."/>
            <person name="Kuo A."/>
            <person name="LaButti K."/>
            <person name="Larrondo L.F."/>
            <person name="Lindquist E."/>
            <person name="Ling A."/>
            <person name="Lombard V."/>
            <person name="Lucas S."/>
            <person name="Lundell T."/>
            <person name="Martin R."/>
            <person name="McLaughlin D.J."/>
            <person name="Morgenstern I."/>
            <person name="Morin E."/>
            <person name="Murat C."/>
            <person name="Nagy L.G."/>
            <person name="Nolan M."/>
            <person name="Ohm R.A."/>
            <person name="Patyshakuliyeva A."/>
            <person name="Rokas A."/>
            <person name="Ruiz-Duenas F.J."/>
            <person name="Sabat G."/>
            <person name="Salamov A."/>
            <person name="Samejima M."/>
            <person name="Schmutz J."/>
            <person name="Slot J.C."/>
            <person name="St John F."/>
            <person name="Stenlid J."/>
            <person name="Sun H."/>
            <person name="Sun S."/>
            <person name="Syed K."/>
            <person name="Tsang A."/>
            <person name="Wiebenga A."/>
            <person name="Young D."/>
            <person name="Pisabarro A."/>
            <person name="Eastwood D.C."/>
            <person name="Martin F."/>
            <person name="Cullen D."/>
            <person name="Grigoriev I.V."/>
            <person name="Hibbett D.S."/>
        </authorList>
    </citation>
    <scope>NUCLEOTIDE SEQUENCE [LARGE SCALE GENOMIC DNA]</scope>
    <source>
        <strain evidence="13 14">ATCC 11539</strain>
    </source>
</reference>
<dbReference type="EMBL" id="KB469299">
    <property type="protein sequence ID" value="EPQ57465.1"/>
    <property type="molecule type" value="Genomic_DNA"/>
</dbReference>
<evidence type="ECO:0000256" key="7">
    <source>
        <dbReference type="SAM" id="MobiDB-lite"/>
    </source>
</evidence>
<feature type="transmembrane region" description="Helical" evidence="8">
    <location>
        <begin position="644"/>
        <end position="664"/>
    </location>
</feature>
<feature type="transmembrane region" description="Helical" evidence="8">
    <location>
        <begin position="520"/>
        <end position="545"/>
    </location>
</feature>
<dbReference type="RefSeq" id="XP_007864000.1">
    <property type="nucleotide sequence ID" value="XM_007865809.1"/>
</dbReference>
<dbReference type="GeneID" id="19305892"/>
<dbReference type="InterPro" id="IPR045122">
    <property type="entry name" value="Csc1-like"/>
</dbReference>
<accession>S7RS66</accession>
<feature type="transmembrane region" description="Helical" evidence="8">
    <location>
        <begin position="613"/>
        <end position="637"/>
    </location>
</feature>
<feature type="transmembrane region" description="Helical" evidence="8">
    <location>
        <begin position="684"/>
        <end position="702"/>
    </location>
</feature>
<dbReference type="eggNOG" id="KOG1134">
    <property type="taxonomic scope" value="Eukaryota"/>
</dbReference>
<evidence type="ECO:0000256" key="1">
    <source>
        <dbReference type="ARBA" id="ARBA00004141"/>
    </source>
</evidence>
<organism evidence="13 14">
    <name type="scientific">Gloeophyllum trabeum (strain ATCC 11539 / FP-39264 / Madison 617)</name>
    <name type="common">Brown rot fungus</name>
    <dbReference type="NCBI Taxonomy" id="670483"/>
    <lineage>
        <taxon>Eukaryota</taxon>
        <taxon>Fungi</taxon>
        <taxon>Dikarya</taxon>
        <taxon>Basidiomycota</taxon>
        <taxon>Agaricomycotina</taxon>
        <taxon>Agaricomycetes</taxon>
        <taxon>Gloeophyllales</taxon>
        <taxon>Gloeophyllaceae</taxon>
        <taxon>Gloeophyllum</taxon>
    </lineage>
</organism>
<evidence type="ECO:0000256" key="2">
    <source>
        <dbReference type="ARBA" id="ARBA00007779"/>
    </source>
</evidence>
<feature type="compositionally biased region" description="Polar residues" evidence="7">
    <location>
        <begin position="754"/>
        <end position="769"/>
    </location>
</feature>
<keyword evidence="4 8" id="KW-0812">Transmembrane</keyword>
<comment type="subcellular location">
    <subcellularLocation>
        <location evidence="1">Membrane</location>
        <topology evidence="1">Multi-pass membrane protein</topology>
    </subcellularLocation>
</comment>
<dbReference type="Pfam" id="PF13967">
    <property type="entry name" value="RSN1_TM"/>
    <property type="match status" value="1"/>
</dbReference>